<keyword evidence="2 5" id="KW-0812">Transmembrane</keyword>
<feature type="transmembrane region" description="Helical" evidence="5">
    <location>
        <begin position="199"/>
        <end position="221"/>
    </location>
</feature>
<dbReference type="InterPro" id="IPR000537">
    <property type="entry name" value="UbiA_prenyltransferase"/>
</dbReference>
<feature type="transmembrane region" description="Helical" evidence="5">
    <location>
        <begin position="259"/>
        <end position="277"/>
    </location>
</feature>
<evidence type="ECO:0000256" key="2">
    <source>
        <dbReference type="ARBA" id="ARBA00022692"/>
    </source>
</evidence>
<gene>
    <name evidence="6" type="ORF">A2024_07220</name>
</gene>
<evidence type="ECO:0000256" key="1">
    <source>
        <dbReference type="ARBA" id="ARBA00004141"/>
    </source>
</evidence>
<comment type="caution">
    <text evidence="6">The sequence shown here is derived from an EMBL/GenBank/DDBJ whole genome shotgun (WGS) entry which is preliminary data.</text>
</comment>
<feature type="transmembrane region" description="Helical" evidence="5">
    <location>
        <begin position="12"/>
        <end position="30"/>
    </location>
</feature>
<evidence type="ECO:0000256" key="3">
    <source>
        <dbReference type="ARBA" id="ARBA00022989"/>
    </source>
</evidence>
<feature type="transmembrane region" description="Helical" evidence="5">
    <location>
        <begin position="154"/>
        <end position="173"/>
    </location>
</feature>
<dbReference type="PANTHER" id="PTHR42723">
    <property type="entry name" value="CHLOROPHYLL SYNTHASE"/>
    <property type="match status" value="1"/>
</dbReference>
<keyword evidence="4 5" id="KW-0472">Membrane</keyword>
<evidence type="ECO:0008006" key="8">
    <source>
        <dbReference type="Google" id="ProtNLM"/>
    </source>
</evidence>
<dbReference type="InterPro" id="IPR044878">
    <property type="entry name" value="UbiA_sf"/>
</dbReference>
<evidence type="ECO:0000313" key="7">
    <source>
        <dbReference type="Proteomes" id="UP000177230"/>
    </source>
</evidence>
<feature type="transmembrane region" description="Helical" evidence="5">
    <location>
        <begin position="83"/>
        <end position="101"/>
    </location>
</feature>
<feature type="transmembrane region" description="Helical" evidence="5">
    <location>
        <begin position="36"/>
        <end position="55"/>
    </location>
</feature>
<evidence type="ECO:0000256" key="5">
    <source>
        <dbReference type="SAM" id="Phobius"/>
    </source>
</evidence>
<dbReference type="CDD" id="cd13961">
    <property type="entry name" value="PT_UbiA_DGGGPS"/>
    <property type="match status" value="1"/>
</dbReference>
<dbReference type="GO" id="GO:0016020">
    <property type="term" value="C:membrane"/>
    <property type="evidence" value="ECO:0007669"/>
    <property type="project" value="UniProtKB-SubCell"/>
</dbReference>
<comment type="subcellular location">
    <subcellularLocation>
        <location evidence="1">Membrane</location>
        <topology evidence="1">Multi-pass membrane protein</topology>
    </subcellularLocation>
</comment>
<feature type="transmembrane region" description="Helical" evidence="5">
    <location>
        <begin position="227"/>
        <end position="247"/>
    </location>
</feature>
<dbReference type="EMBL" id="MFFM01000015">
    <property type="protein sequence ID" value="OGF13565.1"/>
    <property type="molecule type" value="Genomic_DNA"/>
</dbReference>
<keyword evidence="3 5" id="KW-1133">Transmembrane helix</keyword>
<proteinExistence type="predicted"/>
<evidence type="ECO:0000313" key="6">
    <source>
        <dbReference type="EMBL" id="OGF13565.1"/>
    </source>
</evidence>
<name>A0A1F5RGI9_9BACT</name>
<dbReference type="Pfam" id="PF01040">
    <property type="entry name" value="UbiA"/>
    <property type="match status" value="1"/>
</dbReference>
<accession>A0A1F5RGI9</accession>
<dbReference type="Gene3D" id="1.20.120.1780">
    <property type="entry name" value="UbiA prenyltransferase"/>
    <property type="match status" value="1"/>
</dbReference>
<sequence>MKKIRDILELSRIGNVAITGFSVLIGTGGYVGSANIRLVIMAVISAMIIAAGGNAQNDYYDQKTDAVNRPERPIPSGRISPRWAFIFSLLCYLSGIVLGWLTGRDTGLVASVVTVLLWLYAARGKMMGLGGNLIIALICASAFIYGGLTVNNPVLAVFPAVFAFLMHLSREIIKDVQDLSGDRQSGAMTLVIRAGRKRALSVSAFSLMLLVSFSPVPYLLGVYNVKYLLAVILGVDLVLLPVIYQLLKNPLGVDYAKLSFILKIDMLVGLMAIALGMS</sequence>
<dbReference type="InterPro" id="IPR050475">
    <property type="entry name" value="Prenyltransferase_related"/>
</dbReference>
<reference evidence="6 7" key="1">
    <citation type="journal article" date="2016" name="Nat. Commun.">
        <title>Thousands of microbial genomes shed light on interconnected biogeochemical processes in an aquifer system.</title>
        <authorList>
            <person name="Anantharaman K."/>
            <person name="Brown C.T."/>
            <person name="Hug L.A."/>
            <person name="Sharon I."/>
            <person name="Castelle C.J."/>
            <person name="Probst A.J."/>
            <person name="Thomas B.C."/>
            <person name="Singh A."/>
            <person name="Wilkins M.J."/>
            <person name="Karaoz U."/>
            <person name="Brodie E.L."/>
            <person name="Williams K.H."/>
            <person name="Hubbard S.S."/>
            <person name="Banfield J.F."/>
        </authorList>
    </citation>
    <scope>NUCLEOTIDE SEQUENCE [LARGE SCALE GENOMIC DNA]</scope>
</reference>
<dbReference type="PANTHER" id="PTHR42723:SF1">
    <property type="entry name" value="CHLOROPHYLL SYNTHASE, CHLOROPLASTIC"/>
    <property type="match status" value="1"/>
</dbReference>
<organism evidence="6 7">
    <name type="scientific">Candidatus Edwardsbacteria bacterium GWF2_54_11</name>
    <dbReference type="NCBI Taxonomy" id="1817851"/>
    <lineage>
        <taxon>Bacteria</taxon>
        <taxon>Candidatus Edwardsiibacteriota</taxon>
    </lineage>
</organism>
<dbReference type="GO" id="GO:0016765">
    <property type="term" value="F:transferase activity, transferring alkyl or aryl (other than methyl) groups"/>
    <property type="evidence" value="ECO:0007669"/>
    <property type="project" value="InterPro"/>
</dbReference>
<protein>
    <recommendedName>
        <fullName evidence="8">Geranylgeranylglycerol-phosphate geranylgeranyltransferase</fullName>
    </recommendedName>
</protein>
<evidence type="ECO:0000256" key="4">
    <source>
        <dbReference type="ARBA" id="ARBA00023136"/>
    </source>
</evidence>
<dbReference type="Gene3D" id="1.10.357.140">
    <property type="entry name" value="UbiA prenyltransferase"/>
    <property type="match status" value="1"/>
</dbReference>
<feature type="transmembrane region" description="Helical" evidence="5">
    <location>
        <begin position="129"/>
        <end position="148"/>
    </location>
</feature>
<dbReference type="Proteomes" id="UP000177230">
    <property type="component" value="Unassembled WGS sequence"/>
</dbReference>
<feature type="transmembrane region" description="Helical" evidence="5">
    <location>
        <begin position="107"/>
        <end position="122"/>
    </location>
</feature>
<dbReference type="AlphaFoldDB" id="A0A1F5RGI9"/>